<protein>
    <submittedName>
        <fullName evidence="2">Zn-dependent peptidase ImmA (M78 family)</fullName>
    </submittedName>
</protein>
<feature type="domain" description="IrrE N-terminal-like" evidence="1">
    <location>
        <begin position="71"/>
        <end position="177"/>
    </location>
</feature>
<dbReference type="RefSeq" id="WP_209510072.1">
    <property type="nucleotide sequence ID" value="NZ_JAGGKS010000001.1"/>
</dbReference>
<dbReference type="Pfam" id="PF06114">
    <property type="entry name" value="Peptidase_M78"/>
    <property type="match status" value="1"/>
</dbReference>
<comment type="caution">
    <text evidence="2">The sequence shown here is derived from an EMBL/GenBank/DDBJ whole genome shotgun (WGS) entry which is preliminary data.</text>
</comment>
<evidence type="ECO:0000259" key="1">
    <source>
        <dbReference type="Pfam" id="PF06114"/>
    </source>
</evidence>
<evidence type="ECO:0000313" key="3">
    <source>
        <dbReference type="Proteomes" id="UP001519342"/>
    </source>
</evidence>
<accession>A0ABS4G9E3</accession>
<keyword evidence="3" id="KW-1185">Reference proteome</keyword>
<sequence>MALNEILIKGIEEIVQVIKTENNIKNEIIRDDVFSILQASECTVLYYPLDGEENDGCDGCHIEKPVNGRMEQFVFINTNNTRERQAFSAAHELGHIWKVDERLQAKFPQEYFDDEEAVNKFAAELLMPKKLFEEAIEIKLKLMNYSGPKMKNVEMIKLIAYLMNYFFVPYKSVVLRFNELNRLSDKYNDDILIFKDSELLKEIIKAEQYTRLGIVNKLCSMDNLNEYLIKAEKKRVFNETKINNIRKEFDIKQVEESSSDDVVFGRGI</sequence>
<organism evidence="2 3">
    <name type="scientific">Sedimentibacter acidaminivorans</name>
    <dbReference type="NCBI Taxonomy" id="913099"/>
    <lineage>
        <taxon>Bacteria</taxon>
        <taxon>Bacillati</taxon>
        <taxon>Bacillota</taxon>
        <taxon>Tissierellia</taxon>
        <taxon>Sedimentibacter</taxon>
    </lineage>
</organism>
<reference evidence="2 3" key="1">
    <citation type="submission" date="2021-03" db="EMBL/GenBank/DDBJ databases">
        <title>Genomic Encyclopedia of Type Strains, Phase IV (KMG-IV): sequencing the most valuable type-strain genomes for metagenomic binning, comparative biology and taxonomic classification.</title>
        <authorList>
            <person name="Goeker M."/>
        </authorList>
    </citation>
    <scope>NUCLEOTIDE SEQUENCE [LARGE SCALE GENOMIC DNA]</scope>
    <source>
        <strain evidence="2 3">DSM 24004</strain>
    </source>
</reference>
<dbReference type="InterPro" id="IPR010359">
    <property type="entry name" value="IrrE_HExxH"/>
</dbReference>
<gene>
    <name evidence="2" type="ORF">J2Z76_000152</name>
</gene>
<dbReference type="InterPro" id="IPR052345">
    <property type="entry name" value="Rad_response_metalloprotease"/>
</dbReference>
<name>A0ABS4G9E3_9FIRM</name>
<dbReference type="PANTHER" id="PTHR43236:SF1">
    <property type="entry name" value="BLL7220 PROTEIN"/>
    <property type="match status" value="1"/>
</dbReference>
<dbReference type="PANTHER" id="PTHR43236">
    <property type="entry name" value="ANTITOXIN HIGA1"/>
    <property type="match status" value="1"/>
</dbReference>
<dbReference type="EMBL" id="JAGGKS010000001">
    <property type="protein sequence ID" value="MBP1924299.1"/>
    <property type="molecule type" value="Genomic_DNA"/>
</dbReference>
<evidence type="ECO:0000313" key="2">
    <source>
        <dbReference type="EMBL" id="MBP1924299.1"/>
    </source>
</evidence>
<dbReference type="Proteomes" id="UP001519342">
    <property type="component" value="Unassembled WGS sequence"/>
</dbReference>
<dbReference type="Gene3D" id="1.10.10.2910">
    <property type="match status" value="1"/>
</dbReference>
<proteinExistence type="predicted"/>